<dbReference type="EMBL" id="QREG01000004">
    <property type="protein sequence ID" value="REE01228.1"/>
    <property type="molecule type" value="Genomic_DNA"/>
</dbReference>
<organism evidence="3 4">
    <name type="scientific">Marinoscillum furvescens DSM 4134</name>
    <dbReference type="NCBI Taxonomy" id="1122208"/>
    <lineage>
        <taxon>Bacteria</taxon>
        <taxon>Pseudomonadati</taxon>
        <taxon>Bacteroidota</taxon>
        <taxon>Cytophagia</taxon>
        <taxon>Cytophagales</taxon>
        <taxon>Reichenbachiellaceae</taxon>
        <taxon>Marinoscillum</taxon>
    </lineage>
</organism>
<accession>A0A3D9L7A2</accession>
<dbReference type="AlphaFoldDB" id="A0A3D9L7A2"/>
<dbReference type="InterPro" id="IPR045670">
    <property type="entry name" value="DUF5916"/>
</dbReference>
<sequence>MVSGEPPLIDGYLDDESWGQVEWGEDFIQRMPDDGAAPSQQTRFKLLYDTKYLYVAIQALDVEPEKIVRRMSRRDGFEGDFVEINIDSYSDKRTAFSFSASASGVKGEEYVSNNGDNWDSTWDPIWYLKTSLNKDGWIAEFKIPLSQLRFADKEKHVWGVQVMRYIFRKDERSYWQPIARDAPGWVHLFGELHGIKGIEPQQQLEIQPYVLGQTEHSEKEEGNPYATGVHNSLDFGVDAKIGLTSDITLDLSINPDFGQVEADPSRVNLSAFQLFFRERRPFFLEGNNILNFDLTNSQAGGWYNNDNLFYSRRIGRRPSYYPRDEDIQYVDRIGNTRILGAAKLTGKNKNGFSWGVLESVTAEEKVEVQDTLGGRRKVAVEPMTNYAVARVQQDINEGNALIGGMITSTNRFINDPQFNYLHDNAYSAGVDFTQNFNDRNYYISLNGFYSHVNGSAEAIERTQRSSVRYFQRPDNRHHQVDTSKVQLNGTGATVNIGKRNGNIVFQTGMTTRSPEVSLNDVGFLRQADYIAQYTWVGFRTLNPVGPLRSYRLNGNQYLNWDYDGVLLFKGLNFNQHLRFNNLMELGSGFDISGDNVSNADLRGGPAIRYPGRHEFWVYGGTNDQKKFSVSGFYWKGAGSEHFYNGHGFGVNINYQPTDALRLSVEPDFSFNDNRLQYVTTYEDDEQAYLLGRIQQTTYSASVRLNYIITPNLSVEYWGQPFISSGEYSEFKTAVRPGAEQYESRFHQLGPDEIRYSSENNTYSILRTDMEPFELNNPNFNVMEFRSNFVIRWEYVPGSTLFLVWTSNENEFHRSEKNRFTNLTKDLFSNKASNIFLIKYTYRFIL</sequence>
<protein>
    <submittedName>
        <fullName evidence="3">Carbohydrate binding protein with CBM9 domain</fullName>
    </submittedName>
</protein>
<dbReference type="CDD" id="cd09618">
    <property type="entry name" value="CBM9_like_2"/>
    <property type="match status" value="1"/>
</dbReference>
<evidence type="ECO:0000259" key="1">
    <source>
        <dbReference type="Pfam" id="PF06452"/>
    </source>
</evidence>
<dbReference type="InterPro" id="IPR010502">
    <property type="entry name" value="Carb-bd_dom_fam9"/>
</dbReference>
<dbReference type="RefSeq" id="WP_245986207.1">
    <property type="nucleotide sequence ID" value="NZ_QREG01000004.1"/>
</dbReference>
<comment type="caution">
    <text evidence="3">The sequence shown here is derived from an EMBL/GenBank/DDBJ whole genome shotgun (WGS) entry which is preliminary data.</text>
</comment>
<evidence type="ECO:0000313" key="3">
    <source>
        <dbReference type="EMBL" id="REE01228.1"/>
    </source>
</evidence>
<keyword evidence="4" id="KW-1185">Reference proteome</keyword>
<evidence type="ECO:0000313" key="4">
    <source>
        <dbReference type="Proteomes" id="UP000256779"/>
    </source>
</evidence>
<feature type="domain" description="Carbohydrate-binding" evidence="1">
    <location>
        <begin position="9"/>
        <end position="164"/>
    </location>
</feature>
<name>A0A3D9L7A2_MARFU</name>
<feature type="domain" description="DUF5916" evidence="2">
    <location>
        <begin position="203"/>
        <end position="841"/>
    </location>
</feature>
<dbReference type="SUPFAM" id="SSF49344">
    <property type="entry name" value="CBD9-like"/>
    <property type="match status" value="1"/>
</dbReference>
<dbReference type="GO" id="GO:0030246">
    <property type="term" value="F:carbohydrate binding"/>
    <property type="evidence" value="ECO:0007669"/>
    <property type="project" value="InterPro"/>
</dbReference>
<dbReference type="GO" id="GO:0016052">
    <property type="term" value="P:carbohydrate catabolic process"/>
    <property type="evidence" value="ECO:0007669"/>
    <property type="project" value="InterPro"/>
</dbReference>
<reference evidence="3 4" key="1">
    <citation type="submission" date="2018-07" db="EMBL/GenBank/DDBJ databases">
        <title>Genomic Encyclopedia of Type Strains, Phase IV (KMG-IV): sequencing the most valuable type-strain genomes for metagenomic binning, comparative biology and taxonomic classification.</title>
        <authorList>
            <person name="Goeker M."/>
        </authorList>
    </citation>
    <scope>NUCLEOTIDE SEQUENCE [LARGE SCALE GENOMIC DNA]</scope>
    <source>
        <strain evidence="3 4">DSM 4134</strain>
    </source>
</reference>
<dbReference type="GO" id="GO:0004553">
    <property type="term" value="F:hydrolase activity, hydrolyzing O-glycosyl compounds"/>
    <property type="evidence" value="ECO:0007669"/>
    <property type="project" value="InterPro"/>
</dbReference>
<dbReference type="Proteomes" id="UP000256779">
    <property type="component" value="Unassembled WGS sequence"/>
</dbReference>
<dbReference type="Gene3D" id="2.60.40.1190">
    <property type="match status" value="1"/>
</dbReference>
<evidence type="ECO:0000259" key="2">
    <source>
        <dbReference type="Pfam" id="PF19313"/>
    </source>
</evidence>
<gene>
    <name evidence="3" type="ORF">C7460_104248</name>
</gene>
<dbReference type="Pfam" id="PF06452">
    <property type="entry name" value="CBM9_1"/>
    <property type="match status" value="1"/>
</dbReference>
<dbReference type="Pfam" id="PF19313">
    <property type="entry name" value="DUF5916"/>
    <property type="match status" value="1"/>
</dbReference>
<proteinExistence type="predicted"/>